<dbReference type="FunFam" id="2.60.40.1930:FF:000001">
    <property type="entry name" value="CD109 isoform 3"/>
    <property type="match status" value="1"/>
</dbReference>
<dbReference type="InterPro" id="IPR009048">
    <property type="entry name" value="A-macroglobulin_rcpt-bd"/>
</dbReference>
<dbReference type="FunFam" id="2.60.40.10:FF:000155">
    <property type="entry name" value="complement C3 isoform X1"/>
    <property type="match status" value="1"/>
</dbReference>
<dbReference type="InterPro" id="IPR047565">
    <property type="entry name" value="Alpha-macroglob_thiol-ester_cl"/>
</dbReference>
<dbReference type="EMBL" id="VSWD01000006">
    <property type="protein sequence ID" value="KAK3100069.1"/>
    <property type="molecule type" value="Genomic_DNA"/>
</dbReference>
<feature type="compositionally biased region" description="Basic residues" evidence="16">
    <location>
        <begin position="1301"/>
        <end position="1313"/>
    </location>
</feature>
<dbReference type="Pfam" id="PF17791">
    <property type="entry name" value="MG3"/>
    <property type="match status" value="1"/>
</dbReference>
<dbReference type="Pfam" id="PF01835">
    <property type="entry name" value="MG2"/>
    <property type="match status" value="1"/>
</dbReference>
<keyword evidence="21" id="KW-1185">Reference proteome</keyword>
<comment type="subunit">
    <text evidence="14">Heterodimer; disulfide-linked. Interacts with TGFB1 and TGFBR1. Forms a heteromeric complex with TGFBR1, TGFBR2 and TGFBR3 in a ligand-independent manner.</text>
</comment>
<keyword evidence="9" id="KW-0472">Membrane</keyword>
<evidence type="ECO:0000259" key="18">
    <source>
        <dbReference type="SMART" id="SM01360"/>
    </source>
</evidence>
<dbReference type="InterPro" id="IPR011626">
    <property type="entry name" value="Alpha-macroglobulin_TED"/>
</dbReference>
<evidence type="ECO:0000256" key="4">
    <source>
        <dbReference type="ARBA" id="ARBA00022622"/>
    </source>
</evidence>
<accession>A0AA89BXE3</accession>
<evidence type="ECO:0000256" key="2">
    <source>
        <dbReference type="ARBA" id="ARBA00010952"/>
    </source>
</evidence>
<evidence type="ECO:0000256" key="16">
    <source>
        <dbReference type="SAM" id="MobiDB-lite"/>
    </source>
</evidence>
<evidence type="ECO:0000256" key="15">
    <source>
        <dbReference type="ARBA" id="ARBA00069665"/>
    </source>
</evidence>
<dbReference type="InterPro" id="IPR013783">
    <property type="entry name" value="Ig-like_fold"/>
</dbReference>
<dbReference type="Proteomes" id="UP001186944">
    <property type="component" value="Unassembled WGS sequence"/>
</dbReference>
<comment type="caution">
    <text evidence="20">The sequence shown here is derived from an EMBL/GenBank/DDBJ whole genome shotgun (WGS) entry which is preliminary data.</text>
</comment>
<evidence type="ECO:0000256" key="5">
    <source>
        <dbReference type="ARBA" id="ARBA00022690"/>
    </source>
</evidence>
<dbReference type="PROSITE" id="PS00477">
    <property type="entry name" value="ALPHA_2_MACROGLOBULIN"/>
    <property type="match status" value="1"/>
</dbReference>
<dbReference type="CDD" id="cd02897">
    <property type="entry name" value="A2M_2"/>
    <property type="match status" value="1"/>
</dbReference>
<protein>
    <recommendedName>
        <fullName evidence="15">CD109 antigen</fullName>
    </recommendedName>
</protein>
<dbReference type="SMART" id="SM01359">
    <property type="entry name" value="A2M_N_2"/>
    <property type="match status" value="1"/>
</dbReference>
<dbReference type="InterPro" id="IPR050473">
    <property type="entry name" value="A2M/Complement_sys"/>
</dbReference>
<keyword evidence="11" id="KW-0325">Glycoprotein</keyword>
<dbReference type="SUPFAM" id="SSF48239">
    <property type="entry name" value="Terpenoid cyclases/Protein prenyltransferases"/>
    <property type="match status" value="1"/>
</dbReference>
<dbReference type="Pfam" id="PF07678">
    <property type="entry name" value="TED_complement"/>
    <property type="match status" value="1"/>
</dbReference>
<dbReference type="Gene3D" id="2.60.40.2950">
    <property type="match status" value="1"/>
</dbReference>
<comment type="subcellular location">
    <subcellularLocation>
        <location evidence="1">Cell membrane</location>
        <topology evidence="1">Lipid-anchor</topology>
        <topology evidence="1">GPI-anchor</topology>
    </subcellularLocation>
</comment>
<dbReference type="GO" id="GO:0005886">
    <property type="term" value="C:plasma membrane"/>
    <property type="evidence" value="ECO:0007669"/>
    <property type="project" value="UniProtKB-SubCell"/>
</dbReference>
<evidence type="ECO:0000259" key="17">
    <source>
        <dbReference type="SMART" id="SM01359"/>
    </source>
</evidence>
<keyword evidence="12" id="KW-0449">Lipoprotein</keyword>
<feature type="domain" description="Alpha-macroglobulin receptor-binding" evidence="19">
    <location>
        <begin position="1483"/>
        <end position="1567"/>
    </location>
</feature>
<dbReference type="SMART" id="SM01361">
    <property type="entry name" value="A2M_recep"/>
    <property type="match status" value="1"/>
</dbReference>
<evidence type="ECO:0000256" key="6">
    <source>
        <dbReference type="ARBA" id="ARBA00022729"/>
    </source>
</evidence>
<evidence type="ECO:0000313" key="20">
    <source>
        <dbReference type="EMBL" id="KAK3100069.1"/>
    </source>
</evidence>
<evidence type="ECO:0000256" key="7">
    <source>
        <dbReference type="ARBA" id="ARBA00022900"/>
    </source>
</evidence>
<dbReference type="InterPro" id="IPR011625">
    <property type="entry name" value="A2M_N_BRD"/>
</dbReference>
<keyword evidence="8" id="KW-0882">Thioester bond</keyword>
<feature type="domain" description="Alpha-2-macroglobulin bait region" evidence="17">
    <location>
        <begin position="481"/>
        <end position="616"/>
    </location>
</feature>
<dbReference type="InterPro" id="IPR002890">
    <property type="entry name" value="MG2"/>
</dbReference>
<sequence length="1609" mass="176635">MYPGRRSRMGGIRCYRTQEIARYEVRVKWMIVPLLLAVLASCALAKDSYVVIVPNDVRPGVQLNVSVNILKATGPVDVKADLLHKTTQNKVATNTKTFNQGSPGVLIVQVPDTLASGTYELLVLGTNGLHFTNQTDLKYQSKSMSVFIQTDKATYKPGQTVNFRAFAIHPDMSIYTGPIDIDVYDPNTNKIKQYKGLQDASGVVTNFLEMDTKPVLGDWKIKVTAQGRASEKVFTVAHYVLPKFEVTVNLPSYGLTSDNTLSGSVKATYTYGKPVQGKVHLRVRMERWYRPYNYKGAEPMVEQSLSIDGDVKFSLPLDVIKNANHYMNGRDLIVEANVTESLTNITLNGSSQLTYHNDAEKIEFLKSNPNTFKPGLTYTAYVKISQQDDTPITGAKTQLSMATSVTYELPEPSTTPLYYFGPRTKNYNLPAQTFTVPDTGVVPVQITIPDNATNINLHATYGKISAYRSLQKSYSPSNSYVQLFVKSSRLRAGTAASFDVKSTQPVSELTYQILSRGSIVKAGKVDGSNSKTFSFTIPVNAKMAPNARIVIYYVRADGEIVTDSISFDVDGVFQNQVSIGFDKTKAQPGDHVNVQVTADPHSLVSLLAVDQSVLLLKSGNDITPEEVISELKSYDTIQDQSSFYGGGGIMPFGRKKRMIFWPYPVYYGGSDAQQIFQNVGVKVMTDAVVYHHKVRHPYYPLPVAGGGFGAGGGGGMFLNGAMAGGAVPNSAFSGSVAGGSAPLQTVQRIHLLPPEEVLEEEAEEKYSRRWQEVLYQIVLLVAERVVLHHFRQFKGSGMSFLRHGFGLIQQRDYEHLAFGAGVEKVDAAMVPPMAPNMAPMPAKPPSNSLKSVDRIRNVFPETWLWTNKTVGSNGQVSISTTVPDTITSWIASAFAVNKNSGLGIADSTAKIEAFRPFFVSLNLPYSVVRGEQVALQANVFNYMSQDMDVLVTLEKNDDFRSIVMQGGQETFVSSVQTKTVKVAAGKAKSVFFPIVPAALGNIDITVKAQSSMAADGVRRQLLVEPEGVPKEYNVPILIDLKQTSTFTTTVPLTLPPGVVAGSENVRITAIGDLMGPTVNGLDKLLIMPYGCGEQTMLGFAPDVFVTNYLTATHQLSPDIEDKAVGFMEKGYQRELTFQHKDGSFSAFGDNDKSGSMWLTAFVAKSFHQAKQHIFIDDETLTRAIDWMIARQSKDGSFPEPGRVIHKDMQGGSASGPGLTAFVLISLLENNDLQGGVQQRIQSAVSKAVSYLNHNIMTQTDDYVLAIASYALELAHSQSADRVFAKLNADAIVKNGMKHWHKNQPKPSTNRHHWQSPQRQADPVDIEMTSYALLVYGDKKEFTEGLPVMKWITSQRNPHGGFSSTQDTVVALQALSEFAKMAYADNFDINADVTLDSSKNIDHTFNINAKNALVLQSYVPNYTPLQVKVSATGHGMGLVQVSVFFNVEQEIQEPTFDLTVQILEETMNSIKVQTCTHWLLPDTSGMAVQELGVPTGFEADLESISKLDTLKKIETEDRKVVLYFDEISSAPSCVTMVAMRTGLVAKSKPAAVRVYDYYAPSNQVTAFYESHTLKSSSICDVCDECGCPAKVTISSLYKALLNIIMKSPRK</sequence>
<comment type="function">
    <text evidence="13">Modulates negatively TGFB1 signaling in keratinocytes.</text>
</comment>
<keyword evidence="4" id="KW-0336">GPI-anchor</keyword>
<evidence type="ECO:0000256" key="3">
    <source>
        <dbReference type="ARBA" id="ARBA00022475"/>
    </source>
</evidence>
<dbReference type="SMART" id="SM01360">
    <property type="entry name" value="A2M"/>
    <property type="match status" value="1"/>
</dbReference>
<dbReference type="InterPro" id="IPR041813">
    <property type="entry name" value="A2M_TED"/>
</dbReference>
<feature type="region of interest" description="Disordered" evidence="16">
    <location>
        <begin position="1301"/>
        <end position="1320"/>
    </location>
</feature>
<dbReference type="SUPFAM" id="SSF81296">
    <property type="entry name" value="E set domains"/>
    <property type="match status" value="1"/>
</dbReference>
<dbReference type="GO" id="GO:0005615">
    <property type="term" value="C:extracellular space"/>
    <property type="evidence" value="ECO:0007669"/>
    <property type="project" value="InterPro"/>
</dbReference>
<evidence type="ECO:0000259" key="19">
    <source>
        <dbReference type="SMART" id="SM01361"/>
    </source>
</evidence>
<dbReference type="InterPro" id="IPR014756">
    <property type="entry name" value="Ig_E-set"/>
</dbReference>
<evidence type="ECO:0000313" key="21">
    <source>
        <dbReference type="Proteomes" id="UP001186944"/>
    </source>
</evidence>
<proteinExistence type="inferred from homology"/>
<dbReference type="Gene3D" id="2.60.40.10">
    <property type="entry name" value="Immunoglobulins"/>
    <property type="match status" value="2"/>
</dbReference>
<feature type="domain" description="Alpha-2-macroglobulin" evidence="18">
    <location>
        <begin position="862"/>
        <end position="953"/>
    </location>
</feature>
<keyword evidence="10" id="KW-1015">Disulfide bond</keyword>
<dbReference type="GO" id="GO:0098552">
    <property type="term" value="C:side of membrane"/>
    <property type="evidence" value="ECO:0007669"/>
    <property type="project" value="UniProtKB-KW"/>
</dbReference>
<evidence type="ECO:0000256" key="14">
    <source>
        <dbReference type="ARBA" id="ARBA00063008"/>
    </source>
</evidence>
<gene>
    <name evidence="20" type="ORF">FSP39_014251</name>
</gene>
<dbReference type="PANTHER" id="PTHR11412">
    <property type="entry name" value="MACROGLOBULIN / COMPLEMENT"/>
    <property type="match status" value="1"/>
</dbReference>
<dbReference type="Pfam" id="PF07677">
    <property type="entry name" value="A2M_recep"/>
    <property type="match status" value="1"/>
</dbReference>
<dbReference type="FunFam" id="1.50.10.20:FF:000001">
    <property type="entry name" value="CD109 isoform 1"/>
    <property type="match status" value="1"/>
</dbReference>
<dbReference type="Gene3D" id="2.60.40.690">
    <property type="entry name" value="Alpha-macroglobulin, receptor-binding domain"/>
    <property type="match status" value="1"/>
</dbReference>
<dbReference type="Gene3D" id="2.60.40.1940">
    <property type="match status" value="1"/>
</dbReference>
<comment type="similarity">
    <text evidence="2">Belongs to the protease inhibitor I39 (alpha-2-macroglobulin) family.</text>
</comment>
<evidence type="ECO:0000256" key="12">
    <source>
        <dbReference type="ARBA" id="ARBA00023288"/>
    </source>
</evidence>
<dbReference type="Gene3D" id="2.60.40.1930">
    <property type="match status" value="2"/>
</dbReference>
<evidence type="ECO:0000256" key="11">
    <source>
        <dbReference type="ARBA" id="ARBA00023180"/>
    </source>
</evidence>
<evidence type="ECO:0000256" key="8">
    <source>
        <dbReference type="ARBA" id="ARBA00022966"/>
    </source>
</evidence>
<dbReference type="Gene3D" id="6.20.50.160">
    <property type="match status" value="1"/>
</dbReference>
<reference evidence="20" key="1">
    <citation type="submission" date="2019-08" db="EMBL/GenBank/DDBJ databases">
        <title>The improved chromosome-level genome for the pearl oyster Pinctada fucata martensii using PacBio sequencing and Hi-C.</title>
        <authorList>
            <person name="Zheng Z."/>
        </authorList>
    </citation>
    <scope>NUCLEOTIDE SEQUENCE</scope>
    <source>
        <strain evidence="20">ZZ-2019</strain>
        <tissue evidence="20">Adductor muscle</tissue>
    </source>
</reference>
<dbReference type="GO" id="GO:0004867">
    <property type="term" value="F:serine-type endopeptidase inhibitor activity"/>
    <property type="evidence" value="ECO:0007669"/>
    <property type="project" value="UniProtKB-KW"/>
</dbReference>
<evidence type="ECO:0000256" key="10">
    <source>
        <dbReference type="ARBA" id="ARBA00023157"/>
    </source>
</evidence>
<keyword evidence="5" id="KW-0646">Protease inhibitor</keyword>
<dbReference type="Gene3D" id="2.20.130.20">
    <property type="match status" value="1"/>
</dbReference>
<name>A0AA89BXE3_PINIB</name>
<dbReference type="SUPFAM" id="SSF49410">
    <property type="entry name" value="Alpha-macroglobulin receptor domain"/>
    <property type="match status" value="1"/>
</dbReference>
<dbReference type="Gene3D" id="2.60.120.1540">
    <property type="match status" value="1"/>
</dbReference>
<evidence type="ECO:0000256" key="1">
    <source>
        <dbReference type="ARBA" id="ARBA00004609"/>
    </source>
</evidence>
<dbReference type="Pfam" id="PF00207">
    <property type="entry name" value="A2M"/>
    <property type="match status" value="1"/>
</dbReference>
<dbReference type="PANTHER" id="PTHR11412:SF136">
    <property type="entry name" value="CD109 ANTIGEN"/>
    <property type="match status" value="1"/>
</dbReference>
<evidence type="ECO:0000256" key="13">
    <source>
        <dbReference type="ARBA" id="ARBA00056820"/>
    </source>
</evidence>
<dbReference type="SMART" id="SM01419">
    <property type="entry name" value="Thiol-ester_cl"/>
    <property type="match status" value="1"/>
</dbReference>
<dbReference type="InterPro" id="IPR001599">
    <property type="entry name" value="Macroglobln_a2"/>
</dbReference>
<dbReference type="Gene3D" id="1.50.10.20">
    <property type="match status" value="1"/>
</dbReference>
<keyword evidence="6" id="KW-0732">Signal</keyword>
<keyword evidence="7" id="KW-0722">Serine protease inhibitor</keyword>
<organism evidence="20 21">
    <name type="scientific">Pinctada imbricata</name>
    <name type="common">Atlantic pearl-oyster</name>
    <name type="synonym">Pinctada martensii</name>
    <dbReference type="NCBI Taxonomy" id="66713"/>
    <lineage>
        <taxon>Eukaryota</taxon>
        <taxon>Metazoa</taxon>
        <taxon>Spiralia</taxon>
        <taxon>Lophotrochozoa</taxon>
        <taxon>Mollusca</taxon>
        <taxon>Bivalvia</taxon>
        <taxon>Autobranchia</taxon>
        <taxon>Pteriomorphia</taxon>
        <taxon>Pterioida</taxon>
        <taxon>Pterioidea</taxon>
        <taxon>Pteriidae</taxon>
        <taxon>Pinctada</taxon>
    </lineage>
</organism>
<dbReference type="InterPro" id="IPR008930">
    <property type="entry name" value="Terpenoid_cyclase/PrenylTrfase"/>
</dbReference>
<keyword evidence="3" id="KW-1003">Cell membrane</keyword>
<dbReference type="InterPro" id="IPR019742">
    <property type="entry name" value="MacrogloblnA2_CS"/>
</dbReference>
<dbReference type="Pfam" id="PF07703">
    <property type="entry name" value="A2M_BRD"/>
    <property type="match status" value="1"/>
</dbReference>
<evidence type="ECO:0000256" key="9">
    <source>
        <dbReference type="ARBA" id="ARBA00023136"/>
    </source>
</evidence>
<dbReference type="InterPro" id="IPR041555">
    <property type="entry name" value="MG3"/>
</dbReference>
<dbReference type="InterPro" id="IPR036595">
    <property type="entry name" value="A-macroglobulin_rcpt-bd_sf"/>
</dbReference>